<organism evidence="2 3">
    <name type="scientific">Cellulomonas alba</name>
    <dbReference type="NCBI Taxonomy" id="3053467"/>
    <lineage>
        <taxon>Bacteria</taxon>
        <taxon>Bacillati</taxon>
        <taxon>Actinomycetota</taxon>
        <taxon>Actinomycetes</taxon>
        <taxon>Micrococcales</taxon>
        <taxon>Cellulomonadaceae</taxon>
        <taxon>Cellulomonas</taxon>
    </lineage>
</organism>
<evidence type="ECO:0000313" key="3">
    <source>
        <dbReference type="Proteomes" id="UP001529338"/>
    </source>
</evidence>
<keyword evidence="3" id="KW-1185">Reference proteome</keyword>
<dbReference type="EMBL" id="JAUCGQ010000001">
    <property type="protein sequence ID" value="MDM7855107.1"/>
    <property type="molecule type" value="Genomic_DNA"/>
</dbReference>
<keyword evidence="1" id="KW-0175">Coiled coil</keyword>
<protein>
    <submittedName>
        <fullName evidence="2">Uncharacterized protein</fullName>
    </submittedName>
</protein>
<evidence type="ECO:0000313" key="2">
    <source>
        <dbReference type="EMBL" id="MDM7855107.1"/>
    </source>
</evidence>
<evidence type="ECO:0000256" key="1">
    <source>
        <dbReference type="SAM" id="Coils"/>
    </source>
</evidence>
<dbReference type="RefSeq" id="WP_289454915.1">
    <property type="nucleotide sequence ID" value="NZ_JAUCGQ010000001.1"/>
</dbReference>
<dbReference type="Proteomes" id="UP001529338">
    <property type="component" value="Unassembled WGS sequence"/>
</dbReference>
<feature type="coiled-coil region" evidence="1">
    <location>
        <begin position="154"/>
        <end position="181"/>
    </location>
</feature>
<accession>A0ABT7SHT0</accession>
<name>A0ABT7SHT0_9CELL</name>
<proteinExistence type="predicted"/>
<gene>
    <name evidence="2" type="ORF">QRT04_09205</name>
</gene>
<comment type="caution">
    <text evidence="2">The sequence shown here is derived from an EMBL/GenBank/DDBJ whole genome shotgun (WGS) entry which is preliminary data.</text>
</comment>
<sequence>MSRPAHWYPLAGSDPVPGDPSVVAQAASDYASVADAIKTAADRLRAIADLRANTSKAVAAVADKASDVAGKIDRAHGRYVAVGQALGTYASALSRAQSDSLQAYYDAQAAQSDLDSAAARVTRASTAADSAPDTATDDDLARLDRTLTSARHDRDDADAALAAARRKLDAATDDRDRAARQATETIRDAVKADGLKDSWWKNFTATIAPYCAVISKIAGIIASVAGVLALVLCWVPVLGEVLAAVAAIATAVKLLADLGLVADGKGSWGDVGWDVFALATFGAGRVLGVAARSVGTGSRAVARIEGTALMRSMSRLQRVNAGLPRQAGPSAFRSLLGEGAPASRLVARTQLRTSATTFLGALRQGSTWETLHPKEIFGLFTRLDEISFGQGAQNLGAGLRDWRAMAGALQGDTALTNLGTGVGQTSAVILEHSTGARAAMTNANVAFTALSGFTTLGSVDTTVGIRGMVDAVHDGTPLSVSILSPFTDVPSLWAPSPVDRLHLP</sequence>
<reference evidence="2 3" key="1">
    <citation type="submission" date="2023-06" db="EMBL/GenBank/DDBJ databases">
        <title>Cellulomonas sp. MW4 Whole genome sequence.</title>
        <authorList>
            <person name="Park S."/>
        </authorList>
    </citation>
    <scope>NUCLEOTIDE SEQUENCE [LARGE SCALE GENOMIC DNA]</scope>
    <source>
        <strain evidence="2 3">MW4</strain>
    </source>
</reference>